<dbReference type="STRING" id="1045774.SAMN05421872_101465"/>
<dbReference type="Proteomes" id="UP000199034">
    <property type="component" value="Unassembled WGS sequence"/>
</dbReference>
<keyword evidence="2" id="KW-1185">Reference proteome</keyword>
<gene>
    <name evidence="1" type="ORF">SAMN05421872_101465</name>
</gene>
<dbReference type="AlphaFoldDB" id="A0A1G6JFB6"/>
<reference evidence="1 2" key="1">
    <citation type="submission" date="2016-10" db="EMBL/GenBank/DDBJ databases">
        <authorList>
            <person name="de Groot N.N."/>
        </authorList>
    </citation>
    <scope>NUCLEOTIDE SEQUENCE [LARGE SCALE GENOMIC DNA]</scope>
    <source>
        <strain evidence="1 2">CGMCC 4.6858</strain>
    </source>
</reference>
<accession>A0A1G6JFB6</accession>
<dbReference type="RefSeq" id="WP_090850330.1">
    <property type="nucleotide sequence ID" value="NZ_FMZM01000001.1"/>
</dbReference>
<protein>
    <submittedName>
        <fullName evidence="1">Uncharacterized protein</fullName>
    </submittedName>
</protein>
<dbReference type="OrthoDB" id="3837983at2"/>
<evidence type="ECO:0000313" key="1">
    <source>
        <dbReference type="EMBL" id="SDC17357.1"/>
    </source>
</evidence>
<organism evidence="1 2">
    <name type="scientific">Nocardioides lianchengensis</name>
    <dbReference type="NCBI Taxonomy" id="1045774"/>
    <lineage>
        <taxon>Bacteria</taxon>
        <taxon>Bacillati</taxon>
        <taxon>Actinomycetota</taxon>
        <taxon>Actinomycetes</taxon>
        <taxon>Propionibacteriales</taxon>
        <taxon>Nocardioidaceae</taxon>
        <taxon>Nocardioides</taxon>
    </lineage>
</organism>
<proteinExistence type="predicted"/>
<evidence type="ECO:0000313" key="2">
    <source>
        <dbReference type="Proteomes" id="UP000199034"/>
    </source>
</evidence>
<sequence length="112" mass="12081">MAATSPCPCCETVAVGAPDGHLDLAATQANLEGRVADGRMRVLAADVPLEEMVDLLVADTKYTIVTFLGCLVCGRTIFWGLCIRGRPVYRHDSPDAPSTYRWEPGYPTVEPA</sequence>
<name>A0A1G6JFB6_9ACTN</name>
<dbReference type="EMBL" id="FMZM01000001">
    <property type="protein sequence ID" value="SDC17357.1"/>
    <property type="molecule type" value="Genomic_DNA"/>
</dbReference>